<keyword evidence="6" id="KW-0722">Serine protease inhibitor</keyword>
<dbReference type="SUPFAM" id="SSF81296">
    <property type="entry name" value="E set domains"/>
    <property type="match status" value="1"/>
</dbReference>
<dbReference type="Gene3D" id="2.60.120.1540">
    <property type="match status" value="1"/>
</dbReference>
<dbReference type="InterPro" id="IPR036595">
    <property type="entry name" value="A-macroglobulin_rcpt-bd_sf"/>
</dbReference>
<feature type="domain" description="Alpha-macroglobulin receptor-binding" evidence="14">
    <location>
        <begin position="1420"/>
        <end position="1507"/>
    </location>
</feature>
<evidence type="ECO:0000256" key="8">
    <source>
        <dbReference type="ARBA" id="ARBA00023157"/>
    </source>
</evidence>
<keyword evidence="7" id="KW-0882">Thioester bond</keyword>
<keyword evidence="8" id="KW-1015">Disulfide bond</keyword>
<evidence type="ECO:0000256" key="4">
    <source>
        <dbReference type="ARBA" id="ARBA00022690"/>
    </source>
</evidence>
<dbReference type="Pfam" id="PF07678">
    <property type="entry name" value="TED_complement"/>
    <property type="match status" value="1"/>
</dbReference>
<evidence type="ECO:0000256" key="1">
    <source>
        <dbReference type="ARBA" id="ARBA00004613"/>
    </source>
</evidence>
<keyword evidence="15" id="KW-1185">Reference proteome</keyword>
<accession>A0A6P9CBQ5</accession>
<evidence type="ECO:0000313" key="15">
    <source>
        <dbReference type="Proteomes" id="UP001652622"/>
    </source>
</evidence>
<evidence type="ECO:0000256" key="7">
    <source>
        <dbReference type="ARBA" id="ARBA00022966"/>
    </source>
</evidence>
<evidence type="ECO:0000256" key="11">
    <source>
        <dbReference type="SAM" id="SignalP"/>
    </source>
</evidence>
<feature type="domain" description="Alpha-2-macroglobulin" evidence="13">
    <location>
        <begin position="768"/>
        <end position="879"/>
    </location>
</feature>
<dbReference type="Pfam" id="PF00207">
    <property type="entry name" value="A2M"/>
    <property type="match status" value="1"/>
</dbReference>
<dbReference type="PANTHER" id="PTHR11412">
    <property type="entry name" value="MACROGLOBULIN / COMPLEMENT"/>
    <property type="match status" value="1"/>
</dbReference>
<evidence type="ECO:0000256" key="5">
    <source>
        <dbReference type="ARBA" id="ARBA00022729"/>
    </source>
</evidence>
<dbReference type="PANTHER" id="PTHR11412:SF165">
    <property type="entry name" value="ALPHA-2-MACROGLOBULIN"/>
    <property type="match status" value="1"/>
</dbReference>
<evidence type="ECO:0000256" key="3">
    <source>
        <dbReference type="ARBA" id="ARBA00022525"/>
    </source>
</evidence>
<dbReference type="SMART" id="SM01359">
    <property type="entry name" value="A2M_N_2"/>
    <property type="match status" value="1"/>
</dbReference>
<name>A0A6P9CBQ5_PANGU</name>
<evidence type="ECO:0000256" key="2">
    <source>
        <dbReference type="ARBA" id="ARBA00010952"/>
    </source>
</evidence>
<sequence length="1522" mass="169262">MGESWQHGKNLFLLLLLSVLLRTSGAAPAPKLQYVVLVPSTIHMETSENFCIQMNHLEETLTLTIFLESGSQNLILNQVTIKEKDGFQCVPFQIPRWSNISPPSEAVLVMRANGLTQNFWSRKKVLIEKPKNLLFIQMDKPIYRAGQQVQFRIVSMDKDFRPTKKKFPFVYIQDPQKNRVFQWRDVEVPLGIIQLSYSLSSDPLLGTYKVVVEKDSTKVAEDSFDVEEYVLPKFEVLVKAPKLIQVVTKEIEVSVCGRYTYGKPVPGLVKLSFCRHPEQLPFQCNSGKSMCKEFEGKADGDGCFSKVVNTEELNLMWLGFSMAIAVEGKITEEGTGVELNGTESIEITSTLSKITFENPDRYYKPGLPYVVKVKLVDSNEVPIHNETVRVLIMSRQQELNQVTDAEGRAQFSIETTDSTHGILPLMATYQVLSWCGSIHWVTPRHIDAFHTAHVLYSPSQSYLHIEPVSETLSCGHREPVRVRYILNRGDENEDEIVFYYMIKAKGDIIQTGTHRQPAEQGKANGDFLLNLLVDVDTAPKTRLLLYTILPSGELVADSRDFTVEKCFSNKAKLWFPDQEGLPGQKTQLHLSASPGSLCAIHAVDQSVFLLKPEAELSPEKVYNFLPKKIYLFSDDLFLDETNLHPCPAEQPFRAENIGGVPPNFFPGDGDSYNIFRDFGLSIFTNTKLRNPRFCSGGFIPVMEFRPGGALMPGGPPGIGGQGFAPPPGVGGMAAPGVAFGVGSALPRLPTPQVEAAPKRTPRRFFPETWIWDLVILNGSQGNSHSQVHQSNRKSDVSEEPKEIALPVTIPDTITEWKAGAFCLSADTGFGLAQPTFLKAFQPFFIELTLPYSVVRGEAFPLKATVFSYLTYCIRVRISLTPSADFEASSMEKEEEDSYCICANGRKTVSWMMTPKILGEINLTASAEAVTSNQLCGNEVVEVPTIGNKDVVIKSLLVEPEGIEKEVVFNSLLCAPGKPESKSFPLMLPENVVEGSARASFCVLGDILGGAIKNLHQLLKMPYGCGEQNMALFAPNIYILNYLKKTGQLTEEIKSKAVGYLEAGYQRQLNYKHPDGSYSAFGKGSEEGNTWLTAFVLKSFARARSIIFVEDKHINDAQNSLTLRQENTGCFRSTGSLFNNALKGGVDDQTTLSTYITIALLEVPLPPTHSVVQNALLCLEKATEAKEIHIYLRALLAYTFALAGKEEKRQEMLDSLLKVAVKDEDGSIHWERPGKPKQRSDFPLYLRAPSAEVEMTSYGLLAFLTNKLPPSQEELTTATAIVKWLLKQQNSNGGYSSTQDTVVALQALSQYRTVTYSKDGIDARATLSSGDAVLAEFHVDSNNSLLLQCQDLPQVPGNYKAEVTGCIFMQTTLKYNVPLRQEDAPFRLDVQTVPETCTGIKAHITFDIAMNVSYTGQRLVSNMAIVQIKMLSGYIPVKSSVKKLEKQGQIKRSEVNINHVLLYLDEVRNTIQTFSFTVEQETPVRGLKPALVKVYDYYETDEFATAEYTAPCSSDDIKEVYNA</sequence>
<evidence type="ECO:0000256" key="9">
    <source>
        <dbReference type="ARBA" id="ARBA00023180"/>
    </source>
</evidence>
<dbReference type="InterPro" id="IPR011626">
    <property type="entry name" value="Alpha-macroglobulin_TED"/>
</dbReference>
<dbReference type="GO" id="GO:0005615">
    <property type="term" value="C:extracellular space"/>
    <property type="evidence" value="ECO:0007669"/>
    <property type="project" value="InterPro"/>
</dbReference>
<dbReference type="SMART" id="SM01419">
    <property type="entry name" value="Thiol-ester_cl"/>
    <property type="match status" value="1"/>
</dbReference>
<evidence type="ECO:0000256" key="6">
    <source>
        <dbReference type="ARBA" id="ARBA00022900"/>
    </source>
</evidence>
<dbReference type="Pfam" id="PF07703">
    <property type="entry name" value="A2M_BRD"/>
    <property type="match status" value="1"/>
</dbReference>
<keyword evidence="9" id="KW-0325">Glycoprotein</keyword>
<dbReference type="FunFam" id="1.50.10.20:FF:000001">
    <property type="entry name" value="CD109 isoform 1"/>
    <property type="match status" value="1"/>
</dbReference>
<dbReference type="CDD" id="cd02897">
    <property type="entry name" value="A2M_2"/>
    <property type="match status" value="1"/>
</dbReference>
<evidence type="ECO:0000256" key="10">
    <source>
        <dbReference type="ARBA" id="ARBA00038769"/>
    </source>
</evidence>
<keyword evidence="4" id="KW-0646">Protease inhibitor</keyword>
<dbReference type="SMART" id="SM01360">
    <property type="entry name" value="A2M"/>
    <property type="match status" value="1"/>
</dbReference>
<dbReference type="FunFam" id="2.60.40.1930:FF:000002">
    <property type="entry name" value="PZP, alpha-2-macroglobulin like"/>
    <property type="match status" value="1"/>
</dbReference>
<dbReference type="InterPro" id="IPR047565">
    <property type="entry name" value="Alpha-macroglob_thiol-ester_cl"/>
</dbReference>
<comment type="subunit">
    <text evidence="10">Homotetramer; disulfide-linked.</text>
</comment>
<feature type="domain" description="Alpha-2-macroglobulin bait region" evidence="12">
    <location>
        <begin position="463"/>
        <end position="610"/>
    </location>
</feature>
<dbReference type="InterPro" id="IPR013783">
    <property type="entry name" value="Ig-like_fold"/>
</dbReference>
<feature type="signal peptide" evidence="11">
    <location>
        <begin position="1"/>
        <end position="26"/>
    </location>
</feature>
<dbReference type="InParanoid" id="A0A6P9CBQ5"/>
<dbReference type="Pfam" id="PF17791">
    <property type="entry name" value="MG3"/>
    <property type="match status" value="1"/>
</dbReference>
<dbReference type="InterPro" id="IPR019742">
    <property type="entry name" value="MacrogloblnA2_CS"/>
</dbReference>
<evidence type="ECO:0000313" key="16">
    <source>
        <dbReference type="RefSeq" id="XP_034280767.1"/>
    </source>
</evidence>
<dbReference type="InterPro" id="IPR009048">
    <property type="entry name" value="A-macroglobulin_rcpt-bd"/>
</dbReference>
<dbReference type="Gene3D" id="2.60.40.690">
    <property type="entry name" value="Alpha-macroglobulin, receptor-binding domain"/>
    <property type="match status" value="1"/>
</dbReference>
<comment type="similarity">
    <text evidence="2">Belongs to the protease inhibitor I39 (alpha-2-macroglobulin) family.</text>
</comment>
<dbReference type="SMART" id="SM01361">
    <property type="entry name" value="A2M_recep"/>
    <property type="match status" value="1"/>
</dbReference>
<dbReference type="InterPro" id="IPR014756">
    <property type="entry name" value="Ig_E-set"/>
</dbReference>
<keyword evidence="5 11" id="KW-0732">Signal</keyword>
<dbReference type="RefSeq" id="XP_034280767.1">
    <property type="nucleotide sequence ID" value="XM_034424876.2"/>
</dbReference>
<dbReference type="InterPro" id="IPR001599">
    <property type="entry name" value="Macroglobln_a2"/>
</dbReference>
<dbReference type="InterPro" id="IPR008930">
    <property type="entry name" value="Terpenoid_cyclase/PrenylTrfase"/>
</dbReference>
<evidence type="ECO:0000259" key="14">
    <source>
        <dbReference type="SMART" id="SM01361"/>
    </source>
</evidence>
<dbReference type="InterPro" id="IPR002890">
    <property type="entry name" value="MG2"/>
</dbReference>
<dbReference type="Proteomes" id="UP001652622">
    <property type="component" value="Unplaced"/>
</dbReference>
<dbReference type="SUPFAM" id="SSF49410">
    <property type="entry name" value="Alpha-macroglobulin receptor domain"/>
    <property type="match status" value="1"/>
</dbReference>
<dbReference type="Pfam" id="PF07677">
    <property type="entry name" value="A2M_recep"/>
    <property type="match status" value="1"/>
</dbReference>
<dbReference type="Pfam" id="PF01835">
    <property type="entry name" value="MG2"/>
    <property type="match status" value="1"/>
</dbReference>
<dbReference type="InterPro" id="IPR011625">
    <property type="entry name" value="A2M_N_BRD"/>
</dbReference>
<dbReference type="Gene3D" id="2.60.40.1930">
    <property type="match status" value="2"/>
</dbReference>
<dbReference type="Gene3D" id="1.50.10.20">
    <property type="match status" value="1"/>
</dbReference>
<dbReference type="Gene3D" id="2.60.40.1940">
    <property type="match status" value="1"/>
</dbReference>
<comment type="subcellular location">
    <subcellularLocation>
        <location evidence="1">Secreted</location>
    </subcellularLocation>
</comment>
<dbReference type="Pfam" id="PF17789">
    <property type="entry name" value="MG4"/>
    <property type="match status" value="1"/>
</dbReference>
<keyword evidence="3" id="KW-0964">Secreted</keyword>
<dbReference type="GeneID" id="117670021"/>
<dbReference type="GO" id="GO:0004867">
    <property type="term" value="F:serine-type endopeptidase inhibitor activity"/>
    <property type="evidence" value="ECO:0007669"/>
    <property type="project" value="UniProtKB-KW"/>
</dbReference>
<evidence type="ECO:0000259" key="13">
    <source>
        <dbReference type="SMART" id="SM01360"/>
    </source>
</evidence>
<reference evidence="16" key="1">
    <citation type="submission" date="2025-08" db="UniProtKB">
        <authorList>
            <consortium name="RefSeq"/>
        </authorList>
    </citation>
    <scope>IDENTIFICATION</scope>
    <source>
        <tissue evidence="16">Blood</tissue>
    </source>
</reference>
<dbReference type="FunFam" id="2.60.40.1930:FF:000001">
    <property type="entry name" value="CD109 isoform 3"/>
    <property type="match status" value="1"/>
</dbReference>
<dbReference type="Gene3D" id="2.20.130.20">
    <property type="match status" value="1"/>
</dbReference>
<gene>
    <name evidence="16" type="primary">LOC117670021</name>
</gene>
<dbReference type="InterPro" id="IPR041813">
    <property type="entry name" value="A2M_TED"/>
</dbReference>
<dbReference type="InterPro" id="IPR050473">
    <property type="entry name" value="A2M/Complement_sys"/>
</dbReference>
<dbReference type="Gene3D" id="2.60.40.10">
    <property type="entry name" value="Immunoglobulins"/>
    <property type="match status" value="2"/>
</dbReference>
<evidence type="ECO:0000259" key="12">
    <source>
        <dbReference type="SMART" id="SM01359"/>
    </source>
</evidence>
<dbReference type="InterPro" id="IPR041555">
    <property type="entry name" value="MG3"/>
</dbReference>
<dbReference type="SUPFAM" id="SSF48239">
    <property type="entry name" value="Terpenoid cyclases/Protein prenyltransferases"/>
    <property type="match status" value="1"/>
</dbReference>
<proteinExistence type="inferred from homology"/>
<protein>
    <submittedName>
        <fullName evidence="16">Pregnancy zone protein-like</fullName>
    </submittedName>
</protein>
<dbReference type="InterPro" id="IPR040839">
    <property type="entry name" value="MG4"/>
</dbReference>
<organism evidence="15 16">
    <name type="scientific">Pantherophis guttatus</name>
    <name type="common">Corn snake</name>
    <name type="synonym">Elaphe guttata</name>
    <dbReference type="NCBI Taxonomy" id="94885"/>
    <lineage>
        <taxon>Eukaryota</taxon>
        <taxon>Metazoa</taxon>
        <taxon>Chordata</taxon>
        <taxon>Craniata</taxon>
        <taxon>Vertebrata</taxon>
        <taxon>Euteleostomi</taxon>
        <taxon>Lepidosauria</taxon>
        <taxon>Squamata</taxon>
        <taxon>Bifurcata</taxon>
        <taxon>Unidentata</taxon>
        <taxon>Episquamata</taxon>
        <taxon>Toxicofera</taxon>
        <taxon>Serpentes</taxon>
        <taxon>Colubroidea</taxon>
        <taxon>Colubridae</taxon>
        <taxon>Colubrinae</taxon>
        <taxon>Pantherophis</taxon>
    </lineage>
</organism>
<dbReference type="Gene3D" id="6.20.50.160">
    <property type="match status" value="1"/>
</dbReference>
<dbReference type="OMA" id="THISHAF"/>
<dbReference type="PROSITE" id="PS00477">
    <property type="entry name" value="ALPHA_2_MACROGLOBULIN"/>
    <property type="match status" value="1"/>
</dbReference>
<dbReference type="KEGG" id="pgut:117670021"/>
<feature type="chain" id="PRO_5028474952" evidence="11">
    <location>
        <begin position="27"/>
        <end position="1522"/>
    </location>
</feature>